<name>A0ABW6W6F4_9ACTN</name>
<dbReference type="InterPro" id="IPR007312">
    <property type="entry name" value="Phosphoesterase"/>
</dbReference>
<proteinExistence type="inferred from homology"/>
<evidence type="ECO:0000259" key="8">
    <source>
        <dbReference type="Pfam" id="PF05506"/>
    </source>
</evidence>
<evidence type="ECO:0000256" key="1">
    <source>
        <dbReference type="ARBA" id="ARBA00004191"/>
    </source>
</evidence>
<dbReference type="Pfam" id="PF04185">
    <property type="entry name" value="Phosphoesterase"/>
    <property type="match status" value="1"/>
</dbReference>
<feature type="domain" description="Bacterial phospholipase C C-terminal" evidence="8">
    <location>
        <begin position="511"/>
        <end position="606"/>
    </location>
</feature>
<dbReference type="PROSITE" id="PS51318">
    <property type="entry name" value="TAT"/>
    <property type="match status" value="1"/>
</dbReference>
<sequence>MSELSRRKFLGTAAAVTGAAAVGATLPGAAAEANPARKPERHGDLRDIKHVVVVMQENRSFDHYFGSLRGVRGFGDRSTIMLPEGKTIWQQPITPTPGAETQYPWRLSSAKTYDGDVPPSPELGAANYGGTSHGWADQHGAWYGGLMNGWYYAKGGPTTLGYLDRRDLPFHYALADAYTIGDAYHCSVLSATGPNRTYLWSGTINADKEHGDFIAYSGGDELGKFLPWKSYAEQLQAAGVSWRVYQCEDDYGDNGLEYFDTFAKLDPTQGGTAAPGNVYYDNGVRNVPEPVTGLAGNADNINNAIRADVVAGKLPQVSWVVNNQFFSEHPVTAPSNGAYFLRGLLEALHADPDVFNSTLVILNYDENDGQFDHVPPPAPSPGEADEFVAGTLDAYGITAPVPVGLGFRVPLLLISPWTRGGWVTSEVSDHTSVLQFLEKWTTALGRPAICPNISAWRRKVCGDLTAAFDFKEPVFGLPHLPQTGGLTPEIEYAPLPGDNTMPVQEHGAKRARPLPYQPNANLVGFAGGTAKLSFSNDAPFVTKASHFAVYNNLSPIPALTQYPAAFPGQYTVAAKGTATGAGPLSGTAYDLTVVGPNRFLRRFAGDTARPGRDLLVTTSYYEGRHDSSPSLRLTLHNGSGVTVAFTVTHNHYTSGRPQTVKVPAHGTKTWTADPLKTGHGWYDVTVTADRDPGWSQRLVGHLETGKPSISG</sequence>
<evidence type="ECO:0000256" key="3">
    <source>
        <dbReference type="ARBA" id="ARBA00012018"/>
    </source>
</evidence>
<protein>
    <recommendedName>
        <fullName evidence="3">phospholipase C</fullName>
        <ecNumber evidence="3">3.1.4.3</ecNumber>
    </recommendedName>
</protein>
<keyword evidence="5" id="KW-0378">Hydrolase</keyword>
<dbReference type="InterPro" id="IPR017767">
    <property type="entry name" value="PC-PLC"/>
</dbReference>
<keyword evidence="10" id="KW-1185">Reference proteome</keyword>
<dbReference type="NCBIfam" id="TIGR01409">
    <property type="entry name" value="TAT_signal_seq"/>
    <property type="match status" value="1"/>
</dbReference>
<accession>A0ABW6W6F4</accession>
<dbReference type="Gene3D" id="3.40.720.10">
    <property type="entry name" value="Alkaline Phosphatase, subunit A"/>
    <property type="match status" value="2"/>
</dbReference>
<comment type="subcellular location">
    <subcellularLocation>
        <location evidence="1">Secreted</location>
        <location evidence="1">Cell wall</location>
    </subcellularLocation>
</comment>
<dbReference type="EC" id="3.1.4.3" evidence="3"/>
<dbReference type="RefSeq" id="WP_020518549.1">
    <property type="nucleotide sequence ID" value="NZ_JBIAZU010000001.1"/>
</dbReference>
<comment type="caution">
    <text evidence="9">The sequence shown here is derived from an EMBL/GenBank/DDBJ whole genome shotgun (WGS) entry which is preliminary data.</text>
</comment>
<dbReference type="InterPro" id="IPR019546">
    <property type="entry name" value="TAT_signal_bac_arc"/>
</dbReference>
<evidence type="ECO:0000256" key="6">
    <source>
        <dbReference type="ARBA" id="ARBA00023026"/>
    </source>
</evidence>
<keyword evidence="6" id="KW-0843">Virulence</keyword>
<gene>
    <name evidence="9" type="ORF">ACFY35_01665</name>
</gene>
<comment type="similarity">
    <text evidence="2">Belongs to the bacterial phospholipase C family.</text>
</comment>
<evidence type="ECO:0000256" key="7">
    <source>
        <dbReference type="ARBA" id="ARBA00048421"/>
    </source>
</evidence>
<dbReference type="InterPro" id="IPR008475">
    <property type="entry name" value="PLipase_C_C"/>
</dbReference>
<dbReference type="NCBIfam" id="TIGR03396">
    <property type="entry name" value="PC_PLC"/>
    <property type="match status" value="1"/>
</dbReference>
<keyword evidence="4" id="KW-0134">Cell wall</keyword>
<dbReference type="Proteomes" id="UP001602245">
    <property type="component" value="Unassembled WGS sequence"/>
</dbReference>
<evidence type="ECO:0000313" key="10">
    <source>
        <dbReference type="Proteomes" id="UP001602245"/>
    </source>
</evidence>
<reference evidence="9 10" key="1">
    <citation type="submission" date="2024-10" db="EMBL/GenBank/DDBJ databases">
        <title>The Natural Products Discovery Center: Release of the First 8490 Sequenced Strains for Exploring Actinobacteria Biosynthetic Diversity.</title>
        <authorList>
            <person name="Kalkreuter E."/>
            <person name="Kautsar S.A."/>
            <person name="Yang D."/>
            <person name="Bader C.D."/>
            <person name="Teijaro C.N."/>
            <person name="Fluegel L."/>
            <person name="Davis C.M."/>
            <person name="Simpson J.R."/>
            <person name="Lauterbach L."/>
            <person name="Steele A.D."/>
            <person name="Gui C."/>
            <person name="Meng S."/>
            <person name="Li G."/>
            <person name="Viehrig K."/>
            <person name="Ye F."/>
            <person name="Su P."/>
            <person name="Kiefer A.F."/>
            <person name="Nichols A."/>
            <person name="Cepeda A.J."/>
            <person name="Yan W."/>
            <person name="Fan B."/>
            <person name="Jiang Y."/>
            <person name="Adhikari A."/>
            <person name="Zheng C.-J."/>
            <person name="Schuster L."/>
            <person name="Cowan T.M."/>
            <person name="Smanski M.J."/>
            <person name="Chevrette M.G."/>
            <person name="De Carvalho L.P.S."/>
            <person name="Shen B."/>
        </authorList>
    </citation>
    <scope>NUCLEOTIDE SEQUENCE [LARGE SCALE GENOMIC DNA]</scope>
    <source>
        <strain evidence="9 10">NPDC000087</strain>
    </source>
</reference>
<dbReference type="PANTHER" id="PTHR31956">
    <property type="entry name" value="NON-SPECIFIC PHOSPHOLIPASE C4-RELATED"/>
    <property type="match status" value="1"/>
</dbReference>
<feature type="domain" description="Bacterial phospholipase C C-terminal" evidence="8">
    <location>
        <begin position="629"/>
        <end position="701"/>
    </location>
</feature>
<dbReference type="InterPro" id="IPR006311">
    <property type="entry name" value="TAT_signal"/>
</dbReference>
<organism evidence="9 10">
    <name type="scientific">Paractinoplanes globisporus</name>
    <dbReference type="NCBI Taxonomy" id="113565"/>
    <lineage>
        <taxon>Bacteria</taxon>
        <taxon>Bacillati</taxon>
        <taxon>Actinomycetota</taxon>
        <taxon>Actinomycetes</taxon>
        <taxon>Micromonosporales</taxon>
        <taxon>Micromonosporaceae</taxon>
        <taxon>Paractinoplanes</taxon>
    </lineage>
</organism>
<dbReference type="InterPro" id="IPR017850">
    <property type="entry name" value="Alkaline_phosphatase_core_sf"/>
</dbReference>
<evidence type="ECO:0000313" key="9">
    <source>
        <dbReference type="EMBL" id="MFF5288115.1"/>
    </source>
</evidence>
<evidence type="ECO:0000256" key="2">
    <source>
        <dbReference type="ARBA" id="ARBA00009717"/>
    </source>
</evidence>
<dbReference type="Pfam" id="PF05506">
    <property type="entry name" value="PLipase_C_C"/>
    <property type="match status" value="2"/>
</dbReference>
<dbReference type="EMBL" id="JBIAZU010000001">
    <property type="protein sequence ID" value="MFF5288115.1"/>
    <property type="molecule type" value="Genomic_DNA"/>
</dbReference>
<dbReference type="PANTHER" id="PTHR31956:SF1">
    <property type="entry name" value="NON-SPECIFIC PHOSPHOLIPASE C1"/>
    <property type="match status" value="1"/>
</dbReference>
<evidence type="ECO:0000256" key="5">
    <source>
        <dbReference type="ARBA" id="ARBA00022801"/>
    </source>
</evidence>
<comment type="catalytic activity">
    <reaction evidence="7">
        <text>a 1,2-diacyl-sn-glycero-3-phosphocholine + H2O = phosphocholine + a 1,2-diacyl-sn-glycerol + H(+)</text>
        <dbReference type="Rhea" id="RHEA:10604"/>
        <dbReference type="ChEBI" id="CHEBI:15377"/>
        <dbReference type="ChEBI" id="CHEBI:15378"/>
        <dbReference type="ChEBI" id="CHEBI:17815"/>
        <dbReference type="ChEBI" id="CHEBI:57643"/>
        <dbReference type="ChEBI" id="CHEBI:295975"/>
        <dbReference type="EC" id="3.1.4.3"/>
    </reaction>
    <physiologicalReaction direction="left-to-right" evidence="7">
        <dbReference type="Rhea" id="RHEA:10605"/>
    </physiologicalReaction>
</comment>
<evidence type="ECO:0000256" key="4">
    <source>
        <dbReference type="ARBA" id="ARBA00022512"/>
    </source>
</evidence>
<keyword evidence="4" id="KW-0964">Secreted</keyword>